<keyword evidence="3" id="KW-1185">Reference proteome</keyword>
<dbReference type="Pfam" id="PF20356">
    <property type="entry name" value="DUF6651"/>
    <property type="match status" value="1"/>
</dbReference>
<accession>G4CG91</accession>
<dbReference type="InterPro" id="IPR046593">
    <property type="entry name" value="DUF6651"/>
</dbReference>
<dbReference type="AlphaFoldDB" id="G4CG91"/>
<name>G4CG91_9NEIS</name>
<dbReference type="PATRIC" id="fig|1032488.3.peg.572"/>
<evidence type="ECO:0000313" key="2">
    <source>
        <dbReference type="EMBL" id="EGY53139.1"/>
    </source>
</evidence>
<evidence type="ECO:0000259" key="1">
    <source>
        <dbReference type="Pfam" id="PF20356"/>
    </source>
</evidence>
<dbReference type="Proteomes" id="UP000003019">
    <property type="component" value="Unassembled WGS sequence"/>
</dbReference>
<sequence length="259" mass="27335">MPLFFDGVNDVKLKLDDNGNVVLQDGKPVYVHDDGKEIPFDAPAAMQRISALNAEAKGHREAKEAAEAKLKAFDGIDDAEAAKKALATVQNLDDKKLIDAGEADKVKAEVIKSYEEKLAAAEAATAKVQAQFHSELIGGSFARSKVIADKLAIPADVAQAFFGKHFGISDDGRIVAKDAHGNEIFSRTNPGEKAGFDEALEALIDAYPNKDSILKGSGASGAGTTPGGSGGGKTLSREQFEALDPASRMQALQDKVQII</sequence>
<comment type="caution">
    <text evidence="2">The sequence shown here is derived from an EMBL/GenBank/DDBJ whole genome shotgun (WGS) entry which is preliminary data.</text>
</comment>
<reference evidence="2 3" key="1">
    <citation type="submission" date="2011-05" db="EMBL/GenBank/DDBJ databases">
        <authorList>
            <person name="Muzny D."/>
            <person name="Qin X."/>
            <person name="Deng J."/>
            <person name="Jiang H."/>
            <person name="Liu Y."/>
            <person name="Qu J."/>
            <person name="Song X.-Z."/>
            <person name="Zhang L."/>
            <person name="Thornton R."/>
            <person name="Coyle M."/>
            <person name="Francisco L."/>
            <person name="Jackson L."/>
            <person name="Javaid M."/>
            <person name="Korchina V."/>
            <person name="Kovar C."/>
            <person name="Mata R."/>
            <person name="Mathew T."/>
            <person name="Ngo R."/>
            <person name="Nguyen L."/>
            <person name="Nguyen N."/>
            <person name="Okwuonu G."/>
            <person name="Ongeri F."/>
            <person name="Pham C."/>
            <person name="Simmons D."/>
            <person name="Wilczek-Boney K."/>
            <person name="Hale W."/>
            <person name="Jakkamsetti A."/>
            <person name="Pham P."/>
            <person name="Ruth R."/>
            <person name="San Lucas F."/>
            <person name="Warren J."/>
            <person name="Zhang J."/>
            <person name="Zhao Z."/>
            <person name="Zhou C."/>
            <person name="Zhu D."/>
            <person name="Lee S."/>
            <person name="Bess C."/>
            <person name="Blankenburg K."/>
            <person name="Forbes L."/>
            <person name="Fu Q."/>
            <person name="Gubbala S."/>
            <person name="Hirani K."/>
            <person name="Jayaseelan J.C."/>
            <person name="Lara F."/>
            <person name="Munidasa M."/>
            <person name="Palculict T."/>
            <person name="Patil S."/>
            <person name="Pu L.-L."/>
            <person name="Saada N."/>
            <person name="Tang L."/>
            <person name="Weissenberger G."/>
            <person name="Zhu Y."/>
            <person name="Hemphill L."/>
            <person name="Shang Y."/>
            <person name="Youmans B."/>
            <person name="Ayvaz T."/>
            <person name="Ross M."/>
            <person name="Santibanez J."/>
            <person name="Aqrawi P."/>
            <person name="Gross S."/>
            <person name="Joshi V."/>
            <person name="Fowler G."/>
            <person name="Nazareth L."/>
            <person name="Reid J."/>
            <person name="Worley K."/>
            <person name="Petrosino J."/>
            <person name="Highlander S."/>
            <person name="Gibbs R."/>
        </authorList>
    </citation>
    <scope>NUCLEOTIDE SEQUENCE [LARGE SCALE GENOMIC DNA]</scope>
    <source>
        <strain evidence="2 3">871</strain>
    </source>
</reference>
<dbReference type="HOGENOM" id="CLU_086656_0_0_4"/>
<organism evidence="2 3">
    <name type="scientific">Neisseria shayeganii 871</name>
    <dbReference type="NCBI Taxonomy" id="1032488"/>
    <lineage>
        <taxon>Bacteria</taxon>
        <taxon>Pseudomonadati</taxon>
        <taxon>Pseudomonadota</taxon>
        <taxon>Betaproteobacteria</taxon>
        <taxon>Neisseriales</taxon>
        <taxon>Neisseriaceae</taxon>
        <taxon>Neisseria</taxon>
    </lineage>
</organism>
<gene>
    <name evidence="2" type="ORF">HMPREF9371_0630</name>
</gene>
<feature type="domain" description="DUF6651" evidence="1">
    <location>
        <begin position="123"/>
        <end position="225"/>
    </location>
</feature>
<dbReference type="EMBL" id="AGAY01000022">
    <property type="protein sequence ID" value="EGY53139.1"/>
    <property type="molecule type" value="Genomic_DNA"/>
</dbReference>
<dbReference type="STRING" id="1032488.HMPREF9371_0630"/>
<proteinExistence type="predicted"/>
<evidence type="ECO:0000313" key="3">
    <source>
        <dbReference type="Proteomes" id="UP000003019"/>
    </source>
</evidence>
<protein>
    <recommendedName>
        <fullName evidence="1">DUF6651 domain-containing protein</fullName>
    </recommendedName>
</protein>